<evidence type="ECO:0000256" key="7">
    <source>
        <dbReference type="ARBA" id="ARBA00023136"/>
    </source>
</evidence>
<evidence type="ECO:0000256" key="4">
    <source>
        <dbReference type="ARBA" id="ARBA00022679"/>
    </source>
</evidence>
<evidence type="ECO:0000256" key="9">
    <source>
        <dbReference type="SAM" id="SignalP"/>
    </source>
</evidence>
<keyword evidence="5" id="KW-0812">Transmembrane</keyword>
<feature type="region of interest" description="Disordered" evidence="8">
    <location>
        <begin position="53"/>
        <end position="76"/>
    </location>
</feature>
<keyword evidence="3" id="KW-0328">Glycosyltransferase</keyword>
<keyword evidence="7" id="KW-0472">Membrane</keyword>
<comment type="subcellular location">
    <subcellularLocation>
        <location evidence="1">Membrane</location>
        <topology evidence="1">Single-pass membrane protein</topology>
    </subcellularLocation>
</comment>
<feature type="signal peptide" evidence="9">
    <location>
        <begin position="1"/>
        <end position="18"/>
    </location>
</feature>
<evidence type="ECO:0000256" key="5">
    <source>
        <dbReference type="ARBA" id="ARBA00022692"/>
    </source>
</evidence>
<gene>
    <name evidence="10" type="ORF">PCOL08062_LOCUS8625</name>
</gene>
<dbReference type="EMBL" id="HBDZ01011312">
    <property type="protein sequence ID" value="CAD8244423.1"/>
    <property type="molecule type" value="Transcribed_RNA"/>
</dbReference>
<comment type="similarity">
    <text evidence="2">Belongs to the glycosyltransferase 92 family.</text>
</comment>
<dbReference type="AlphaFoldDB" id="A0A7R9TT33"/>
<sequence>MWVAAGLAIAAIAAVGAAALGDSVAAGGRGSAAVARNLTRQLCERTGCARPLPVGGGGNVESGAAQRSAADRQQEPVLEWPPSSWAFRGGGGAPFGLNANRTRYHPAASLREGAPFSGGIGVESRVAPVADDPTVLHQFAFSSDGRSFAVDAYLHDAGLGEIGESGRGGAGAGQEGAVQGEFIERSILEARGRARRGSGGGVIAIVLASDRREEVPAPVPLVCKFTADGVREDAQTLVEHAPAELRLFGSIYAPPWNATFKDFIAMHAYTILCPVPADFVRVAMGPAPPSGEEGDIVAGAQVSLAYNVRADGSVADVWMPPLNFRDMRVPPPSTAVPERRESAPPHEPEIDLAMCLGGAFGVGGGRYLPEYIEYHRALGVERFEFFDMGSTGTTAKLLEGYARSGILRLHNWATLPGVDFLEAMYESDAYPTIQRMGWNNLTHYNQGMTLTRQVCYWTLRRRARYVIFNDIDEVLAVWRPPHTFQQVLMPWMEEIHDRTSEVVGFSLKNKVAPPNLVGEGQLYDGHTTALHTDGGDDHDEDGALGHSLLYRADYESERQNDGSEYARLRHVYGRWKYVLRTLEEDGIALQGTIWYHSIYNSLVVQRNFDDRATKQWWKLNDQLMRLVPEDMSYLRHLVPYPRLTNGKQRRKPFPGNGYEWKPLPKAPLVASLKAIRSGPAWLRAAYFHSPSSLRASDLARAGSGPSELPGFCRPTTHNYTYLCA</sequence>
<dbReference type="InterPro" id="IPR008166">
    <property type="entry name" value="Glyco_transf_92"/>
</dbReference>
<dbReference type="GO" id="GO:0005737">
    <property type="term" value="C:cytoplasm"/>
    <property type="evidence" value="ECO:0007669"/>
    <property type="project" value="TreeGrafter"/>
</dbReference>
<name>A0A7R9TT33_9VIRI</name>
<evidence type="ECO:0000256" key="6">
    <source>
        <dbReference type="ARBA" id="ARBA00022989"/>
    </source>
</evidence>
<dbReference type="Pfam" id="PF01697">
    <property type="entry name" value="Glyco_transf_92"/>
    <property type="match status" value="1"/>
</dbReference>
<evidence type="ECO:0000256" key="3">
    <source>
        <dbReference type="ARBA" id="ARBA00022676"/>
    </source>
</evidence>
<feature type="chain" id="PRO_5031008648" description="Glycosyltransferase family 92 protein" evidence="9">
    <location>
        <begin position="19"/>
        <end position="724"/>
    </location>
</feature>
<evidence type="ECO:0000256" key="8">
    <source>
        <dbReference type="SAM" id="MobiDB-lite"/>
    </source>
</evidence>
<evidence type="ECO:0008006" key="11">
    <source>
        <dbReference type="Google" id="ProtNLM"/>
    </source>
</evidence>
<keyword evidence="6" id="KW-1133">Transmembrane helix</keyword>
<dbReference type="GO" id="GO:0016020">
    <property type="term" value="C:membrane"/>
    <property type="evidence" value="ECO:0007669"/>
    <property type="project" value="UniProtKB-SubCell"/>
</dbReference>
<organism evidence="10">
    <name type="scientific">Prasinoderma coloniale</name>
    <dbReference type="NCBI Taxonomy" id="156133"/>
    <lineage>
        <taxon>Eukaryota</taxon>
        <taxon>Viridiplantae</taxon>
        <taxon>Prasinodermophyta</taxon>
        <taxon>Prasinodermophyceae</taxon>
        <taxon>Prasinodermales</taxon>
        <taxon>Prasinodermaceae</taxon>
        <taxon>Prasinoderma</taxon>
    </lineage>
</organism>
<dbReference type="PANTHER" id="PTHR21461:SF69">
    <property type="entry name" value="GLYCOSYLTRANSFERASE FAMILY 92 PROTEIN"/>
    <property type="match status" value="1"/>
</dbReference>
<dbReference type="PANTHER" id="PTHR21461">
    <property type="entry name" value="GLYCOSYLTRANSFERASE FAMILY 92 PROTEIN"/>
    <property type="match status" value="1"/>
</dbReference>
<evidence type="ECO:0000256" key="2">
    <source>
        <dbReference type="ARBA" id="ARBA00007647"/>
    </source>
</evidence>
<reference evidence="10" key="1">
    <citation type="submission" date="2021-01" db="EMBL/GenBank/DDBJ databases">
        <authorList>
            <person name="Corre E."/>
            <person name="Pelletier E."/>
            <person name="Niang G."/>
            <person name="Scheremetjew M."/>
            <person name="Finn R."/>
            <person name="Kale V."/>
            <person name="Holt S."/>
            <person name="Cochrane G."/>
            <person name="Meng A."/>
            <person name="Brown T."/>
            <person name="Cohen L."/>
        </authorList>
    </citation>
    <scope>NUCLEOTIDE SEQUENCE</scope>
    <source>
        <strain evidence="10">CCMP1413</strain>
    </source>
</reference>
<proteinExistence type="inferred from homology"/>
<dbReference type="GO" id="GO:0016757">
    <property type="term" value="F:glycosyltransferase activity"/>
    <property type="evidence" value="ECO:0007669"/>
    <property type="project" value="UniProtKB-KW"/>
</dbReference>
<keyword evidence="9" id="KW-0732">Signal</keyword>
<keyword evidence="4" id="KW-0808">Transferase</keyword>
<evidence type="ECO:0000256" key="1">
    <source>
        <dbReference type="ARBA" id="ARBA00004167"/>
    </source>
</evidence>
<evidence type="ECO:0000313" key="10">
    <source>
        <dbReference type="EMBL" id="CAD8244423.1"/>
    </source>
</evidence>
<accession>A0A7R9TT33</accession>
<protein>
    <recommendedName>
        <fullName evidence="11">Glycosyltransferase family 92 protein</fullName>
    </recommendedName>
</protein>